<dbReference type="RefSeq" id="WP_170201240.1">
    <property type="nucleotide sequence ID" value="NZ_RJKE01000001.1"/>
</dbReference>
<dbReference type="Proteomes" id="UP000272400">
    <property type="component" value="Unassembled WGS sequence"/>
</dbReference>
<comment type="caution">
    <text evidence="1">The sequence shown here is derived from an EMBL/GenBank/DDBJ whole genome shotgun (WGS) entry which is preliminary data.</text>
</comment>
<name>A0A3N1CN16_9ACTN</name>
<protein>
    <submittedName>
        <fullName evidence="1">Uncharacterized protein</fullName>
    </submittedName>
</protein>
<gene>
    <name evidence="1" type="ORF">EDD29_0191</name>
</gene>
<keyword evidence="2" id="KW-1185">Reference proteome</keyword>
<organism evidence="1 2">
    <name type="scientific">Actinocorallia herbida</name>
    <dbReference type="NCBI Taxonomy" id="58109"/>
    <lineage>
        <taxon>Bacteria</taxon>
        <taxon>Bacillati</taxon>
        <taxon>Actinomycetota</taxon>
        <taxon>Actinomycetes</taxon>
        <taxon>Streptosporangiales</taxon>
        <taxon>Thermomonosporaceae</taxon>
        <taxon>Actinocorallia</taxon>
    </lineage>
</organism>
<dbReference type="EMBL" id="RJKE01000001">
    <property type="protein sequence ID" value="ROO82709.1"/>
    <property type="molecule type" value="Genomic_DNA"/>
</dbReference>
<evidence type="ECO:0000313" key="1">
    <source>
        <dbReference type="EMBL" id="ROO82709.1"/>
    </source>
</evidence>
<reference evidence="1 2" key="1">
    <citation type="submission" date="2018-11" db="EMBL/GenBank/DDBJ databases">
        <title>Sequencing the genomes of 1000 actinobacteria strains.</title>
        <authorList>
            <person name="Klenk H.-P."/>
        </authorList>
    </citation>
    <scope>NUCLEOTIDE SEQUENCE [LARGE SCALE GENOMIC DNA]</scope>
    <source>
        <strain evidence="1 2">DSM 44254</strain>
    </source>
</reference>
<accession>A0A3N1CN16</accession>
<sequence length="56" mass="6079">MDGERMIPFGLAVGLMEEAMREALTAAGYLKGSADSVTRDASARLERLMEDLDGME</sequence>
<evidence type="ECO:0000313" key="2">
    <source>
        <dbReference type="Proteomes" id="UP000272400"/>
    </source>
</evidence>
<proteinExistence type="predicted"/>
<dbReference type="AlphaFoldDB" id="A0A3N1CN16"/>